<dbReference type="AlphaFoldDB" id="A0A0H5QUG9"/>
<organism evidence="2">
    <name type="scientific">Spongospora subterranea</name>
    <dbReference type="NCBI Taxonomy" id="70186"/>
    <lineage>
        <taxon>Eukaryota</taxon>
        <taxon>Sar</taxon>
        <taxon>Rhizaria</taxon>
        <taxon>Endomyxa</taxon>
        <taxon>Phytomyxea</taxon>
        <taxon>Plasmodiophorida</taxon>
        <taxon>Plasmodiophoridae</taxon>
        <taxon>Spongospora</taxon>
    </lineage>
</organism>
<name>A0A0H5QUG9_9EUKA</name>
<protein>
    <recommendedName>
        <fullName evidence="3">Secreted protein</fullName>
    </recommendedName>
</protein>
<keyword evidence="1" id="KW-0732">Signal</keyword>
<accession>A0A0H5QUG9</accession>
<evidence type="ECO:0008006" key="3">
    <source>
        <dbReference type="Google" id="ProtNLM"/>
    </source>
</evidence>
<reference evidence="2" key="1">
    <citation type="submission" date="2015-04" db="EMBL/GenBank/DDBJ databases">
        <title>The genome sequence of the plant pathogenic Rhizarian Plasmodiophora brassicae reveals insights in its biotrophic life cycle and the origin of chitin synthesis.</title>
        <authorList>
            <person name="Schwelm A."/>
            <person name="Fogelqvist J."/>
            <person name="Knaust A."/>
            <person name="Julke S."/>
            <person name="Lilja T."/>
            <person name="Dhandapani V."/>
            <person name="Bonilla-Rosso G."/>
            <person name="Karlsson M."/>
            <person name="Shevchenko A."/>
            <person name="Choi S.R."/>
            <person name="Kim H.G."/>
            <person name="Park J.Y."/>
            <person name="Lim Y.P."/>
            <person name="Ludwig-Muller J."/>
            <person name="Dixelius C."/>
        </authorList>
    </citation>
    <scope>NUCLEOTIDE SEQUENCE</scope>
    <source>
        <tissue evidence="2">Potato root galls</tissue>
    </source>
</reference>
<dbReference type="EMBL" id="HACM01005212">
    <property type="protein sequence ID" value="CRZ05654.1"/>
    <property type="molecule type" value="Transcribed_RNA"/>
</dbReference>
<evidence type="ECO:0000256" key="1">
    <source>
        <dbReference type="SAM" id="SignalP"/>
    </source>
</evidence>
<feature type="signal peptide" evidence="1">
    <location>
        <begin position="1"/>
        <end position="17"/>
    </location>
</feature>
<proteinExistence type="predicted"/>
<dbReference type="EMBL" id="HACM01005216">
    <property type="protein sequence ID" value="CRZ05658.1"/>
    <property type="molecule type" value="Transcribed_RNA"/>
</dbReference>
<evidence type="ECO:0000313" key="2">
    <source>
        <dbReference type="EMBL" id="CRZ05658.1"/>
    </source>
</evidence>
<sequence>MTCISWVSLFMVACCGASFGFRRRLLIFLEKEAATTKAPTAATTPTITMSGTLVMSCDSVLVAPEQVNLYPRTRNQNQSNGCAAVQAETDISPVEVSEERPDASVYD</sequence>
<feature type="chain" id="PRO_5011352986" description="Secreted protein" evidence="1">
    <location>
        <begin position="18"/>
        <end position="107"/>
    </location>
</feature>